<feature type="region of interest" description="Disordered" evidence="1">
    <location>
        <begin position="256"/>
        <end position="288"/>
    </location>
</feature>
<organism evidence="3 4">
    <name type="scientific">Apiospora marii</name>
    <dbReference type="NCBI Taxonomy" id="335849"/>
    <lineage>
        <taxon>Eukaryota</taxon>
        <taxon>Fungi</taxon>
        <taxon>Dikarya</taxon>
        <taxon>Ascomycota</taxon>
        <taxon>Pezizomycotina</taxon>
        <taxon>Sordariomycetes</taxon>
        <taxon>Xylariomycetidae</taxon>
        <taxon>Amphisphaeriales</taxon>
        <taxon>Apiosporaceae</taxon>
        <taxon>Apiospora</taxon>
    </lineage>
</organism>
<keyword evidence="2" id="KW-1133">Transmembrane helix</keyword>
<gene>
    <name evidence="3" type="ORF">PG991_012863</name>
</gene>
<keyword evidence="2" id="KW-0472">Membrane</keyword>
<evidence type="ECO:0000256" key="2">
    <source>
        <dbReference type="SAM" id="Phobius"/>
    </source>
</evidence>
<feature type="transmembrane region" description="Helical" evidence="2">
    <location>
        <begin position="298"/>
        <end position="316"/>
    </location>
</feature>
<feature type="compositionally biased region" description="Low complexity" evidence="1">
    <location>
        <begin position="268"/>
        <end position="288"/>
    </location>
</feature>
<evidence type="ECO:0000313" key="4">
    <source>
        <dbReference type="Proteomes" id="UP001396898"/>
    </source>
</evidence>
<name>A0ABR1RBX4_9PEZI</name>
<protein>
    <submittedName>
        <fullName evidence="3">Uncharacterized protein</fullName>
    </submittedName>
</protein>
<reference evidence="3 4" key="1">
    <citation type="submission" date="2023-01" db="EMBL/GenBank/DDBJ databases">
        <title>Analysis of 21 Apiospora genomes using comparative genomics revels a genus with tremendous synthesis potential of carbohydrate active enzymes and secondary metabolites.</title>
        <authorList>
            <person name="Sorensen T."/>
        </authorList>
    </citation>
    <scope>NUCLEOTIDE SEQUENCE [LARGE SCALE GENOMIC DNA]</scope>
    <source>
        <strain evidence="3 4">CBS 20057</strain>
    </source>
</reference>
<accession>A0ABR1RBX4</accession>
<dbReference type="Proteomes" id="UP001396898">
    <property type="component" value="Unassembled WGS sequence"/>
</dbReference>
<evidence type="ECO:0000313" key="3">
    <source>
        <dbReference type="EMBL" id="KAK8006566.1"/>
    </source>
</evidence>
<dbReference type="EMBL" id="JAQQWI010000017">
    <property type="protein sequence ID" value="KAK8006566.1"/>
    <property type="molecule type" value="Genomic_DNA"/>
</dbReference>
<comment type="caution">
    <text evidence="3">The sequence shown here is derived from an EMBL/GenBank/DDBJ whole genome shotgun (WGS) entry which is preliminary data.</text>
</comment>
<feature type="compositionally biased region" description="Polar residues" evidence="1">
    <location>
        <begin position="256"/>
        <end position="267"/>
    </location>
</feature>
<proteinExistence type="predicted"/>
<keyword evidence="2" id="KW-0812">Transmembrane</keyword>
<keyword evidence="4" id="KW-1185">Reference proteome</keyword>
<evidence type="ECO:0000256" key="1">
    <source>
        <dbReference type="SAM" id="MobiDB-lite"/>
    </source>
</evidence>
<sequence>MRFSKIATVAAAATIAEAQRPKDTSICDYYTTALLKENTAKNQLTLLTLVVNTVVIGNYTMPNVGIKVPGILAAGKYEGTDVNLMPYFTGELASSNRGNKAVAINFLDGGAAEPLMKNMPANDMNSKQYFLLTHLYQFFGSLLGCSEQGMPGFDAYTAASSMYKVHKFMDLNLAEVGYFIQQVGMAAASFGVAEDDVKAVGTALNSLFGYRCAPPATAIKAQGPQLQSICIDGACPISPMANGTCDPAYEPVMAPMNTTSNSTQAAPGSQGTATMSGSGSGMMPTMSSMPSSVPTAGAAAYGVSFAAAAAGVAAFII</sequence>